<name>A0A382W0Q5_9ZZZZ</name>
<accession>A0A382W0Q5</accession>
<feature type="non-terminal residue" evidence="1">
    <location>
        <position position="40"/>
    </location>
</feature>
<reference evidence="1" key="1">
    <citation type="submission" date="2018-05" db="EMBL/GenBank/DDBJ databases">
        <authorList>
            <person name="Lanie J.A."/>
            <person name="Ng W.-L."/>
            <person name="Kazmierczak K.M."/>
            <person name="Andrzejewski T.M."/>
            <person name="Davidsen T.M."/>
            <person name="Wayne K.J."/>
            <person name="Tettelin H."/>
            <person name="Glass J.I."/>
            <person name="Rusch D."/>
            <person name="Podicherti R."/>
            <person name="Tsui H.-C.T."/>
            <person name="Winkler M.E."/>
        </authorList>
    </citation>
    <scope>NUCLEOTIDE SEQUENCE</scope>
</reference>
<sequence>MYQFWLPWWRPVIAPLTPPTNDIMKNTILNSLCLTFLLPL</sequence>
<protein>
    <submittedName>
        <fullName evidence="1">Uncharacterized protein</fullName>
    </submittedName>
</protein>
<proteinExistence type="predicted"/>
<evidence type="ECO:0000313" key="1">
    <source>
        <dbReference type="EMBL" id="SVD51865.1"/>
    </source>
</evidence>
<gene>
    <name evidence="1" type="ORF">METZ01_LOCUS404719</name>
</gene>
<dbReference type="AlphaFoldDB" id="A0A382W0Q5"/>
<organism evidence="1">
    <name type="scientific">marine metagenome</name>
    <dbReference type="NCBI Taxonomy" id="408172"/>
    <lineage>
        <taxon>unclassified sequences</taxon>
        <taxon>metagenomes</taxon>
        <taxon>ecological metagenomes</taxon>
    </lineage>
</organism>
<dbReference type="EMBL" id="UINC01155800">
    <property type="protein sequence ID" value="SVD51865.1"/>
    <property type="molecule type" value="Genomic_DNA"/>
</dbReference>